<dbReference type="InterPro" id="IPR006058">
    <property type="entry name" value="2Fe2S_fd_BS"/>
</dbReference>
<proteinExistence type="predicted"/>
<protein>
    <submittedName>
        <fullName evidence="7">Unannotated protein</fullName>
    </submittedName>
</protein>
<dbReference type="PROSITE" id="PS51085">
    <property type="entry name" value="2FE2S_FER_2"/>
    <property type="match status" value="1"/>
</dbReference>
<dbReference type="EMBL" id="CAEZXP010000004">
    <property type="protein sequence ID" value="CAB4701725.1"/>
    <property type="molecule type" value="Genomic_DNA"/>
</dbReference>
<dbReference type="InterPro" id="IPR036884">
    <property type="entry name" value="2Fe-2S-bd_dom_sf"/>
</dbReference>
<dbReference type="GO" id="GO:0016491">
    <property type="term" value="F:oxidoreductase activity"/>
    <property type="evidence" value="ECO:0007669"/>
    <property type="project" value="UniProtKB-KW"/>
</dbReference>
<organism evidence="7">
    <name type="scientific">freshwater metagenome</name>
    <dbReference type="NCBI Taxonomy" id="449393"/>
    <lineage>
        <taxon>unclassified sequences</taxon>
        <taxon>metagenomes</taxon>
        <taxon>ecological metagenomes</taxon>
    </lineage>
</organism>
<dbReference type="Pfam" id="PF01799">
    <property type="entry name" value="Fer2_2"/>
    <property type="match status" value="1"/>
</dbReference>
<dbReference type="GO" id="GO:0046872">
    <property type="term" value="F:metal ion binding"/>
    <property type="evidence" value="ECO:0007669"/>
    <property type="project" value="UniProtKB-KW"/>
</dbReference>
<keyword evidence="3" id="KW-0560">Oxidoreductase</keyword>
<sequence length="182" mass="19775">MKQATQDEMIRRSLKQTEKSLALVVNGMSRTVLATADTPLLYVLRDELHLRGPRFGCGLAQCGSCTVHLDGQPIRSCVTPAAAVVGHKITTLEGLAASYKGSKVDAATGLNLHPVQQAWIDEQVPQCGFCQNGWMMYTAYLLEQKKNPSDAEIHAALDGLKCRCGTQFQIMNAVRRAAKAMG</sequence>
<dbReference type="InterPro" id="IPR012675">
    <property type="entry name" value="Beta-grasp_dom_sf"/>
</dbReference>
<reference evidence="7" key="1">
    <citation type="submission" date="2020-05" db="EMBL/GenBank/DDBJ databases">
        <authorList>
            <person name="Chiriac C."/>
            <person name="Salcher M."/>
            <person name="Ghai R."/>
            <person name="Kavagutti S V."/>
        </authorList>
    </citation>
    <scope>NUCLEOTIDE SEQUENCE</scope>
</reference>
<dbReference type="AlphaFoldDB" id="A0A6J6PY40"/>
<dbReference type="GO" id="GO:0051537">
    <property type="term" value="F:2 iron, 2 sulfur cluster binding"/>
    <property type="evidence" value="ECO:0007669"/>
    <property type="project" value="UniProtKB-KW"/>
</dbReference>
<dbReference type="InterPro" id="IPR036010">
    <property type="entry name" value="2Fe-2S_ferredoxin-like_sf"/>
</dbReference>
<dbReference type="SUPFAM" id="SSF47741">
    <property type="entry name" value="CO dehydrogenase ISP C-domain like"/>
    <property type="match status" value="1"/>
</dbReference>
<dbReference type="PANTHER" id="PTHR44379">
    <property type="entry name" value="OXIDOREDUCTASE WITH IRON-SULFUR SUBUNIT"/>
    <property type="match status" value="1"/>
</dbReference>
<dbReference type="Pfam" id="PF00111">
    <property type="entry name" value="Fer2"/>
    <property type="match status" value="1"/>
</dbReference>
<accession>A0A6J6PY40</accession>
<evidence type="ECO:0000313" key="7">
    <source>
        <dbReference type="EMBL" id="CAB4701725.1"/>
    </source>
</evidence>
<evidence type="ECO:0000256" key="3">
    <source>
        <dbReference type="ARBA" id="ARBA00023002"/>
    </source>
</evidence>
<evidence type="ECO:0000259" key="6">
    <source>
        <dbReference type="PROSITE" id="PS51085"/>
    </source>
</evidence>
<dbReference type="CDD" id="cd00207">
    <property type="entry name" value="fer2"/>
    <property type="match status" value="1"/>
</dbReference>
<evidence type="ECO:0000256" key="1">
    <source>
        <dbReference type="ARBA" id="ARBA00022714"/>
    </source>
</evidence>
<dbReference type="Gene3D" id="3.10.20.30">
    <property type="match status" value="1"/>
</dbReference>
<dbReference type="PANTHER" id="PTHR44379:SF6">
    <property type="entry name" value="BLR6046 PROTEIN"/>
    <property type="match status" value="1"/>
</dbReference>
<dbReference type="SUPFAM" id="SSF54292">
    <property type="entry name" value="2Fe-2S ferredoxin-like"/>
    <property type="match status" value="1"/>
</dbReference>
<evidence type="ECO:0000256" key="2">
    <source>
        <dbReference type="ARBA" id="ARBA00022723"/>
    </source>
</evidence>
<dbReference type="InterPro" id="IPR051452">
    <property type="entry name" value="Diverse_Oxidoreductases"/>
</dbReference>
<evidence type="ECO:0000256" key="4">
    <source>
        <dbReference type="ARBA" id="ARBA00023004"/>
    </source>
</evidence>
<dbReference type="InterPro" id="IPR001041">
    <property type="entry name" value="2Fe-2S_ferredoxin-type"/>
</dbReference>
<keyword evidence="2" id="KW-0479">Metal-binding</keyword>
<keyword evidence="1" id="KW-0001">2Fe-2S</keyword>
<gene>
    <name evidence="7" type="ORF">UFOPK2399_01405</name>
</gene>
<dbReference type="InterPro" id="IPR002888">
    <property type="entry name" value="2Fe-2S-bd"/>
</dbReference>
<keyword evidence="5" id="KW-0411">Iron-sulfur</keyword>
<keyword evidence="4" id="KW-0408">Iron</keyword>
<dbReference type="PROSITE" id="PS00197">
    <property type="entry name" value="2FE2S_FER_1"/>
    <property type="match status" value="1"/>
</dbReference>
<dbReference type="Gene3D" id="1.10.150.120">
    <property type="entry name" value="[2Fe-2S]-binding domain"/>
    <property type="match status" value="1"/>
</dbReference>
<evidence type="ECO:0000256" key="5">
    <source>
        <dbReference type="ARBA" id="ARBA00023014"/>
    </source>
</evidence>
<feature type="domain" description="2Fe-2S ferredoxin-type" evidence="6">
    <location>
        <begin position="19"/>
        <end position="95"/>
    </location>
</feature>
<name>A0A6J6PY40_9ZZZZ</name>